<evidence type="ECO:0000313" key="2">
    <source>
        <dbReference type="Proteomes" id="UP000824192"/>
    </source>
</evidence>
<accession>A0A9D1RTC3</accession>
<dbReference type="EMBL" id="DXGA01000048">
    <property type="protein sequence ID" value="HIW93362.1"/>
    <property type="molecule type" value="Genomic_DNA"/>
</dbReference>
<reference evidence="1" key="1">
    <citation type="journal article" date="2021" name="PeerJ">
        <title>Extensive microbial diversity within the chicken gut microbiome revealed by metagenomics and culture.</title>
        <authorList>
            <person name="Gilroy R."/>
            <person name="Ravi A."/>
            <person name="Getino M."/>
            <person name="Pursley I."/>
            <person name="Horton D.L."/>
            <person name="Alikhan N.F."/>
            <person name="Baker D."/>
            <person name="Gharbi K."/>
            <person name="Hall N."/>
            <person name="Watson M."/>
            <person name="Adriaenssens E.M."/>
            <person name="Foster-Nyarko E."/>
            <person name="Jarju S."/>
            <person name="Secka A."/>
            <person name="Antonio M."/>
            <person name="Oren A."/>
            <person name="Chaudhuri R.R."/>
            <person name="La Ragione R."/>
            <person name="Hildebrand F."/>
            <person name="Pallen M.J."/>
        </authorList>
    </citation>
    <scope>NUCLEOTIDE SEQUENCE</scope>
    <source>
        <strain evidence="1">ChiGjej6B6-1540</strain>
    </source>
</reference>
<dbReference type="AlphaFoldDB" id="A0A9D1RTC3"/>
<reference evidence="1" key="2">
    <citation type="submission" date="2021-04" db="EMBL/GenBank/DDBJ databases">
        <authorList>
            <person name="Gilroy R."/>
        </authorList>
    </citation>
    <scope>NUCLEOTIDE SEQUENCE</scope>
    <source>
        <strain evidence="1">ChiGjej6B6-1540</strain>
    </source>
</reference>
<gene>
    <name evidence="1" type="ORF">H9868_02350</name>
</gene>
<proteinExistence type="predicted"/>
<comment type="caution">
    <text evidence="1">The sequence shown here is derived from an EMBL/GenBank/DDBJ whole genome shotgun (WGS) entry which is preliminary data.</text>
</comment>
<name>A0A9D1RTC3_9FIRM</name>
<protein>
    <submittedName>
        <fullName evidence="1">Uncharacterized protein</fullName>
    </submittedName>
</protein>
<sequence length="45" mass="5291">MERYRRPKPQKFGFELNLHAVVAMAFHSTGRHGFLFGFLPVEEIE</sequence>
<organism evidence="1 2">
    <name type="scientific">Candidatus Flavonifractor merdipullorum</name>
    <dbReference type="NCBI Taxonomy" id="2838590"/>
    <lineage>
        <taxon>Bacteria</taxon>
        <taxon>Bacillati</taxon>
        <taxon>Bacillota</taxon>
        <taxon>Clostridia</taxon>
        <taxon>Eubacteriales</taxon>
        <taxon>Oscillospiraceae</taxon>
        <taxon>Flavonifractor</taxon>
    </lineage>
</organism>
<evidence type="ECO:0000313" key="1">
    <source>
        <dbReference type="EMBL" id="HIW93362.1"/>
    </source>
</evidence>
<dbReference type="Proteomes" id="UP000824192">
    <property type="component" value="Unassembled WGS sequence"/>
</dbReference>